<evidence type="ECO:0008006" key="3">
    <source>
        <dbReference type="Google" id="ProtNLM"/>
    </source>
</evidence>
<gene>
    <name evidence="1" type="ORF">ODALV1_LOCUS12859</name>
</gene>
<dbReference type="InterPro" id="IPR028226">
    <property type="entry name" value="LIN37"/>
</dbReference>
<proteinExistence type="predicted"/>
<evidence type="ECO:0000313" key="2">
    <source>
        <dbReference type="Proteomes" id="UP001642540"/>
    </source>
</evidence>
<protein>
    <recommendedName>
        <fullName evidence="3">Protein lin-37</fullName>
    </recommendedName>
</protein>
<organism evidence="1 2">
    <name type="scientific">Orchesella dallaii</name>
    <dbReference type="NCBI Taxonomy" id="48710"/>
    <lineage>
        <taxon>Eukaryota</taxon>
        <taxon>Metazoa</taxon>
        <taxon>Ecdysozoa</taxon>
        <taxon>Arthropoda</taxon>
        <taxon>Hexapoda</taxon>
        <taxon>Collembola</taxon>
        <taxon>Entomobryomorpha</taxon>
        <taxon>Entomobryoidea</taxon>
        <taxon>Orchesellidae</taxon>
        <taxon>Orchesellinae</taxon>
        <taxon>Orchesella</taxon>
    </lineage>
</organism>
<reference evidence="1 2" key="1">
    <citation type="submission" date="2024-08" db="EMBL/GenBank/DDBJ databases">
        <authorList>
            <person name="Cucini C."/>
            <person name="Frati F."/>
        </authorList>
    </citation>
    <scope>NUCLEOTIDE SEQUENCE [LARGE SCALE GENOMIC DNA]</scope>
</reference>
<dbReference type="PANTHER" id="PTHR31336:SF3">
    <property type="entry name" value="PROTEIN LIN-37 HOMOLOG"/>
    <property type="match status" value="1"/>
</dbReference>
<dbReference type="Proteomes" id="UP001642540">
    <property type="component" value="Unassembled WGS sequence"/>
</dbReference>
<dbReference type="Pfam" id="PF15306">
    <property type="entry name" value="LIN37"/>
    <property type="match status" value="1"/>
</dbReference>
<comment type="caution">
    <text evidence="1">The sequence shown here is derived from an EMBL/GenBank/DDBJ whole genome shotgun (WGS) entry which is preliminary data.</text>
</comment>
<evidence type="ECO:0000313" key="1">
    <source>
        <dbReference type="EMBL" id="CAL8108060.1"/>
    </source>
</evidence>
<dbReference type="EMBL" id="CAXLJM020000039">
    <property type="protein sequence ID" value="CAL8108060.1"/>
    <property type="molecule type" value="Genomic_DNA"/>
</dbReference>
<accession>A0ABP1QM87</accession>
<keyword evidence="2" id="KW-1185">Reference proteome</keyword>
<name>A0ABP1QM87_9HEXA</name>
<sequence length="260" mass="29831">MRMSERNPSKRIPEDAKVTGTRYHFRNVVRQLVNQNKAYLRDDDGDEDDEELDFLLSGNSSGPGFVLHHNRQGQGSSLRHINGGRKKVKVESRGGISSSASSQFVMRLFDRSVDLSQFGDSSPMYTMARAWLKNKPECHNQTTEKKMEAEEMDHNMQLLEINDLPSPPPDEVHQLPPPEPLPTDGFGNPVSLRVPPPPAREHEPFCIHYEDELAPSPAILFQNHLDRWNLIRQRWRAASAYNERRYEDSISIIRLAHRKS</sequence>
<dbReference type="PANTHER" id="PTHR31336">
    <property type="entry name" value="LIN37 HOMOLOG"/>
    <property type="match status" value="1"/>
</dbReference>